<dbReference type="AlphaFoldDB" id="A0A9P8V145"/>
<feature type="non-terminal residue" evidence="4">
    <location>
        <position position="581"/>
    </location>
</feature>
<dbReference type="Gene3D" id="3.40.50.300">
    <property type="entry name" value="P-loop containing nucleotide triphosphate hydrolases"/>
    <property type="match status" value="1"/>
</dbReference>
<dbReference type="PANTHER" id="PTHR10039">
    <property type="entry name" value="AMELOGENIN"/>
    <property type="match status" value="1"/>
</dbReference>
<keyword evidence="1" id="KW-0677">Repeat</keyword>
<dbReference type="SUPFAM" id="SSF52540">
    <property type="entry name" value="P-loop containing nucleoside triphosphate hydrolases"/>
    <property type="match status" value="1"/>
</dbReference>
<dbReference type="InterPro" id="IPR056884">
    <property type="entry name" value="NPHP3-like_N"/>
</dbReference>
<evidence type="ECO:0000313" key="5">
    <source>
        <dbReference type="Proteomes" id="UP000770015"/>
    </source>
</evidence>
<dbReference type="PROSITE" id="PS50837">
    <property type="entry name" value="NACHT"/>
    <property type="match status" value="1"/>
</dbReference>
<organism evidence="4 5">
    <name type="scientific">Plectosphaerella plurivora</name>
    <dbReference type="NCBI Taxonomy" id="936078"/>
    <lineage>
        <taxon>Eukaryota</taxon>
        <taxon>Fungi</taxon>
        <taxon>Dikarya</taxon>
        <taxon>Ascomycota</taxon>
        <taxon>Pezizomycotina</taxon>
        <taxon>Sordariomycetes</taxon>
        <taxon>Hypocreomycetidae</taxon>
        <taxon>Glomerellales</taxon>
        <taxon>Plectosphaerellaceae</taxon>
        <taxon>Plectosphaerella</taxon>
    </lineage>
</organism>
<dbReference type="PANTHER" id="PTHR10039:SF14">
    <property type="entry name" value="NACHT DOMAIN-CONTAINING PROTEIN"/>
    <property type="match status" value="1"/>
</dbReference>
<dbReference type="Pfam" id="PF24883">
    <property type="entry name" value="NPHP3_N"/>
    <property type="match status" value="1"/>
</dbReference>
<keyword evidence="5" id="KW-1185">Reference proteome</keyword>
<gene>
    <name evidence="4" type="ORF">F5X68DRAFT_175784</name>
</gene>
<comment type="caution">
    <text evidence="4">The sequence shown here is derived from an EMBL/GenBank/DDBJ whole genome shotgun (WGS) entry which is preliminary data.</text>
</comment>
<dbReference type="Proteomes" id="UP000770015">
    <property type="component" value="Unassembled WGS sequence"/>
</dbReference>
<accession>A0A9P8V145</accession>
<evidence type="ECO:0000259" key="3">
    <source>
        <dbReference type="PROSITE" id="PS50837"/>
    </source>
</evidence>
<feature type="region of interest" description="Disordered" evidence="2">
    <location>
        <begin position="479"/>
        <end position="499"/>
    </location>
</feature>
<dbReference type="OrthoDB" id="538223at2759"/>
<protein>
    <submittedName>
        <fullName evidence="4">NACHT domain-containing protein</fullName>
    </submittedName>
</protein>
<dbReference type="InterPro" id="IPR007111">
    <property type="entry name" value="NACHT_NTPase"/>
</dbReference>
<reference evidence="4" key="1">
    <citation type="journal article" date="2021" name="Nat. Commun.">
        <title>Genetic determinants of endophytism in the Arabidopsis root mycobiome.</title>
        <authorList>
            <person name="Mesny F."/>
            <person name="Miyauchi S."/>
            <person name="Thiergart T."/>
            <person name="Pickel B."/>
            <person name="Atanasova L."/>
            <person name="Karlsson M."/>
            <person name="Huettel B."/>
            <person name="Barry K.W."/>
            <person name="Haridas S."/>
            <person name="Chen C."/>
            <person name="Bauer D."/>
            <person name="Andreopoulos W."/>
            <person name="Pangilinan J."/>
            <person name="LaButti K."/>
            <person name="Riley R."/>
            <person name="Lipzen A."/>
            <person name="Clum A."/>
            <person name="Drula E."/>
            <person name="Henrissat B."/>
            <person name="Kohler A."/>
            <person name="Grigoriev I.V."/>
            <person name="Martin F.M."/>
            <person name="Hacquard S."/>
        </authorList>
    </citation>
    <scope>NUCLEOTIDE SEQUENCE</scope>
    <source>
        <strain evidence="4">MPI-SDFR-AT-0117</strain>
    </source>
</reference>
<evidence type="ECO:0000256" key="2">
    <source>
        <dbReference type="SAM" id="MobiDB-lite"/>
    </source>
</evidence>
<dbReference type="InterPro" id="IPR027417">
    <property type="entry name" value="P-loop_NTPase"/>
</dbReference>
<sequence length="581" mass="65473">MVRSNIPTEATVQNVQNLSQGGIGQQNIPQGGTNMFNAGEFVITGEHATVNFDSHESYLRGLFTLGQIDPVSDKRSIERRKGGLLRQSYQWILSNADFKRWRQDPDVGLLWIRGDPGKGKTMLLCGVIDELSRQKSQGEQNLAFFFCLDERRDDAVGVVRGLLASLFVQQPDIRRSYETRFRGQPPLNVTSWEVLREVMEGVFRDPRLRETCIIIDALDECRHGLWDLLALISRMPSPRIKFLLASRSSDRIQQALKVGTAVGNRLLSLELNSEAISEAVYSYIEHRLAGYEGYDAALKQEARQYLQKNSGSTFLWVALVIQELATDRTPRWKLGSLLDRLRAFPSSLEELYKRIWSNMLITHENEDVDVDTRRSLCPRILALVLTVERPVSLTEASLLIDWPADFPINDLARQEAIGYCRSFVTIGVDDKVIHMVHQSAKDFLLKHAVGMLFPSGAAFHHLNIAQVSLMVISKTLHEGMRPPANRKDRRRSASAPSQQKSVDAATYSCLYWVDHLQLGLVAQPKKVQHQYLKDGGPVHVFLQTHLLHWFEFIALHGAVSTGITALSTLITLSTAILPVDT</sequence>
<evidence type="ECO:0000256" key="1">
    <source>
        <dbReference type="ARBA" id="ARBA00022737"/>
    </source>
</evidence>
<feature type="domain" description="NACHT" evidence="3">
    <location>
        <begin position="108"/>
        <end position="249"/>
    </location>
</feature>
<proteinExistence type="predicted"/>
<name>A0A9P8V145_9PEZI</name>
<evidence type="ECO:0000313" key="4">
    <source>
        <dbReference type="EMBL" id="KAH6670334.1"/>
    </source>
</evidence>
<dbReference type="EMBL" id="JAGSXJ010000030">
    <property type="protein sequence ID" value="KAH6670334.1"/>
    <property type="molecule type" value="Genomic_DNA"/>
</dbReference>